<evidence type="ECO:0000256" key="1">
    <source>
        <dbReference type="SAM" id="Phobius"/>
    </source>
</evidence>
<organism evidence="2 3">
    <name type="scientific">Gossypium arboreum</name>
    <name type="common">Tree cotton</name>
    <name type="synonym">Gossypium nanking</name>
    <dbReference type="NCBI Taxonomy" id="29729"/>
    <lineage>
        <taxon>Eukaryota</taxon>
        <taxon>Viridiplantae</taxon>
        <taxon>Streptophyta</taxon>
        <taxon>Embryophyta</taxon>
        <taxon>Tracheophyta</taxon>
        <taxon>Spermatophyta</taxon>
        <taxon>Magnoliopsida</taxon>
        <taxon>eudicotyledons</taxon>
        <taxon>Gunneridae</taxon>
        <taxon>Pentapetalae</taxon>
        <taxon>rosids</taxon>
        <taxon>malvids</taxon>
        <taxon>Malvales</taxon>
        <taxon>Malvaceae</taxon>
        <taxon>Malvoideae</taxon>
        <taxon>Gossypium</taxon>
    </lineage>
</organism>
<keyword evidence="1" id="KW-1133">Transmembrane helix</keyword>
<evidence type="ECO:0000313" key="2">
    <source>
        <dbReference type="EMBL" id="KAK5774938.1"/>
    </source>
</evidence>
<keyword evidence="1" id="KW-0812">Transmembrane</keyword>
<dbReference type="Proteomes" id="UP001358586">
    <property type="component" value="Chromosome 12"/>
</dbReference>
<reference evidence="2 3" key="1">
    <citation type="submission" date="2023-03" db="EMBL/GenBank/DDBJ databases">
        <title>WGS of Gossypium arboreum.</title>
        <authorList>
            <person name="Yu D."/>
        </authorList>
    </citation>
    <scope>NUCLEOTIDE SEQUENCE [LARGE SCALE GENOMIC DNA]</scope>
    <source>
        <tissue evidence="2">Leaf</tissue>
    </source>
</reference>
<accession>A0ABR0MLZ3</accession>
<gene>
    <name evidence="2" type="ORF">PVK06_042800</name>
</gene>
<proteinExistence type="predicted"/>
<feature type="transmembrane region" description="Helical" evidence="1">
    <location>
        <begin position="53"/>
        <end position="73"/>
    </location>
</feature>
<dbReference type="EMBL" id="JARKNE010000012">
    <property type="protein sequence ID" value="KAK5774938.1"/>
    <property type="molecule type" value="Genomic_DNA"/>
</dbReference>
<keyword evidence="3" id="KW-1185">Reference proteome</keyword>
<name>A0ABR0MLZ3_GOSAR</name>
<keyword evidence="1" id="KW-0472">Membrane</keyword>
<sequence>MAANIVDECHRLSLTDTESSAIVLKGDVGAYLDSSCRLVCKLQKVRGPKLEEVISVLKLFWLFVGVVSPTVVFTSPTSSIPVLVVAASITTTAVGCSF</sequence>
<protein>
    <submittedName>
        <fullName evidence="2">Uncharacterized protein</fullName>
    </submittedName>
</protein>
<evidence type="ECO:0000313" key="3">
    <source>
        <dbReference type="Proteomes" id="UP001358586"/>
    </source>
</evidence>
<comment type="caution">
    <text evidence="2">The sequence shown here is derived from an EMBL/GenBank/DDBJ whole genome shotgun (WGS) entry which is preliminary data.</text>
</comment>